<organism evidence="15 16">
    <name type="scientific">Sinorhizobium saheli</name>
    <dbReference type="NCBI Taxonomy" id="36856"/>
    <lineage>
        <taxon>Bacteria</taxon>
        <taxon>Pseudomonadati</taxon>
        <taxon>Pseudomonadota</taxon>
        <taxon>Alphaproteobacteria</taxon>
        <taxon>Hyphomicrobiales</taxon>
        <taxon>Rhizobiaceae</taxon>
        <taxon>Sinorhizobium/Ensifer group</taxon>
        <taxon>Sinorhizobium</taxon>
    </lineage>
</organism>
<evidence type="ECO:0000259" key="13">
    <source>
        <dbReference type="Pfam" id="PF21760"/>
    </source>
</evidence>
<keyword evidence="4 9" id="KW-0812">Transmembrane</keyword>
<dbReference type="GO" id="GO:0015450">
    <property type="term" value="F:protein-transporting ATPase activity"/>
    <property type="evidence" value="ECO:0007669"/>
    <property type="project" value="InterPro"/>
</dbReference>
<dbReference type="GO" id="GO:0065002">
    <property type="term" value="P:intracellular protein transmembrane transport"/>
    <property type="evidence" value="ECO:0007669"/>
    <property type="project" value="UniProtKB-UniRule"/>
</dbReference>
<accession>A0A178YEG4</accession>
<dbReference type="Pfam" id="PF07549">
    <property type="entry name" value="Sec_GG"/>
    <property type="match status" value="2"/>
</dbReference>
<evidence type="ECO:0000256" key="8">
    <source>
        <dbReference type="ARBA" id="ARBA00023136"/>
    </source>
</evidence>
<proteinExistence type="inferred from homology"/>
<dbReference type="InterPro" id="IPR022646">
    <property type="entry name" value="SecD/SecF_CS"/>
</dbReference>
<comment type="subunit">
    <text evidence="10">Forms a complex with SecD. Part of the essential Sec protein translocation apparatus which comprises SecA, SecYEG and auxiliary proteins SecDF-YajC and YidC.</text>
</comment>
<comment type="similarity">
    <text evidence="10">Belongs to the SecD/SecF family. SecF subfamily.</text>
</comment>
<evidence type="ECO:0000256" key="10">
    <source>
        <dbReference type="HAMAP-Rule" id="MF_01464"/>
    </source>
</evidence>
<feature type="domain" description="Protein export membrane protein SecD/SecF C-terminal" evidence="12">
    <location>
        <begin position="355"/>
        <end position="517"/>
    </location>
</feature>
<dbReference type="OrthoDB" id="9805019at2"/>
<keyword evidence="16" id="KW-1185">Reference proteome</keyword>
<dbReference type="Gene3D" id="1.20.1640.10">
    <property type="entry name" value="Multidrug efflux transporter AcrB transmembrane domain"/>
    <property type="match status" value="2"/>
</dbReference>
<evidence type="ECO:0000256" key="5">
    <source>
        <dbReference type="ARBA" id="ARBA00022927"/>
    </source>
</evidence>
<feature type="transmembrane region" description="Helical" evidence="9">
    <location>
        <begin position="675"/>
        <end position="693"/>
    </location>
</feature>
<comment type="subcellular location">
    <subcellularLocation>
        <location evidence="1 9">Cell membrane</location>
        <topology evidence="1 9">Multi-pass membrane protein</topology>
    </subcellularLocation>
</comment>
<comment type="function">
    <text evidence="9">Part of the Sec protein translocase complex. Interacts with the SecYEG preprotein conducting channel. SecDF uses the proton motive force (PMF) to complete protein translocation after the ATP-dependent function of SecA.</text>
</comment>
<keyword evidence="8 9" id="KW-0472">Membrane</keyword>
<protein>
    <recommendedName>
        <fullName evidence="9 10">Multifunctional fusion protein</fullName>
    </recommendedName>
    <domain>
        <recommendedName>
            <fullName evidence="9">Protein translocase subunit SecD</fullName>
        </recommendedName>
    </domain>
    <domain>
        <recommendedName>
            <fullName evidence="10">Protein-export membrane protein SecF</fullName>
        </recommendedName>
    </domain>
</protein>
<feature type="domain" description="Protein export membrane protein SecD/SecF C-terminal" evidence="12">
    <location>
        <begin position="652"/>
        <end position="831"/>
    </location>
</feature>
<dbReference type="NCBIfam" id="TIGR00916">
    <property type="entry name" value="2A0604s01"/>
    <property type="match status" value="2"/>
</dbReference>
<comment type="caution">
    <text evidence="9">Lacks conserved residue(s) required for the propagation of feature annotation.</text>
</comment>
<keyword evidence="7 9" id="KW-0811">Translocation</keyword>
<feature type="transmembrane region" description="Helical" evidence="9">
    <location>
        <begin position="808"/>
        <end position="830"/>
    </location>
</feature>
<dbReference type="NCBIfam" id="TIGR00966">
    <property type="entry name" value="transloc_SecF"/>
    <property type="match status" value="1"/>
</dbReference>
<dbReference type="NCBIfam" id="NF009583">
    <property type="entry name" value="PRK13024.1-3"/>
    <property type="match status" value="1"/>
</dbReference>
<evidence type="ECO:0000256" key="1">
    <source>
        <dbReference type="ARBA" id="ARBA00004651"/>
    </source>
</evidence>
<feature type="transmembrane region" description="Helical" evidence="9">
    <location>
        <begin position="425"/>
        <end position="446"/>
    </location>
</feature>
<comment type="subunit">
    <text evidence="9">Forms a complex with SecF. Part of the essential Sec protein translocation apparatus which comprises SecA, SecYEG and auxiliary proteins SecDF-YajC and YidC.</text>
</comment>
<dbReference type="GO" id="GO:0006605">
    <property type="term" value="P:protein targeting"/>
    <property type="evidence" value="ECO:0007669"/>
    <property type="project" value="UniProtKB-UniRule"/>
</dbReference>
<evidence type="ECO:0000259" key="12">
    <source>
        <dbReference type="Pfam" id="PF02355"/>
    </source>
</evidence>
<feature type="region of interest" description="Disordered" evidence="11">
    <location>
        <begin position="839"/>
        <end position="858"/>
    </location>
</feature>
<comment type="caution">
    <text evidence="15">The sequence shown here is derived from an EMBL/GenBank/DDBJ whole genome shotgun (WGS) entry which is preliminary data.</text>
</comment>
<dbReference type="Proteomes" id="UP000078507">
    <property type="component" value="Unassembled WGS sequence"/>
</dbReference>
<dbReference type="Pfam" id="PF02355">
    <property type="entry name" value="SecD_SecF_C"/>
    <property type="match status" value="2"/>
</dbReference>
<dbReference type="STRING" id="36856.ATB98_26255"/>
<evidence type="ECO:0000256" key="2">
    <source>
        <dbReference type="ARBA" id="ARBA00022448"/>
    </source>
</evidence>
<dbReference type="GO" id="GO:0043952">
    <property type="term" value="P:protein transport by the Sec complex"/>
    <property type="evidence" value="ECO:0007669"/>
    <property type="project" value="UniProtKB-UniRule"/>
</dbReference>
<dbReference type="PRINTS" id="PR01755">
    <property type="entry name" value="SECFTRNLCASE"/>
</dbReference>
<dbReference type="EMBL" id="LNQB01000072">
    <property type="protein sequence ID" value="OAP45383.1"/>
    <property type="molecule type" value="Genomic_DNA"/>
</dbReference>
<dbReference type="InterPro" id="IPR054384">
    <property type="entry name" value="SecDF_P1_head"/>
</dbReference>
<feature type="domain" description="SecDF P1 head subdomain" evidence="14">
    <location>
        <begin position="240"/>
        <end position="353"/>
    </location>
</feature>
<evidence type="ECO:0000313" key="15">
    <source>
        <dbReference type="EMBL" id="OAP45383.1"/>
    </source>
</evidence>
<evidence type="ECO:0000256" key="9">
    <source>
        <dbReference type="HAMAP-Rule" id="MF_01463"/>
    </source>
</evidence>
<evidence type="ECO:0000259" key="14">
    <source>
        <dbReference type="Pfam" id="PF22599"/>
    </source>
</evidence>
<dbReference type="NCBIfam" id="TIGR01129">
    <property type="entry name" value="secD"/>
    <property type="match status" value="1"/>
</dbReference>
<dbReference type="InterPro" id="IPR055344">
    <property type="entry name" value="SecD_SecF_C_bact"/>
</dbReference>
<dbReference type="SUPFAM" id="SSF82866">
    <property type="entry name" value="Multidrug efflux transporter AcrB transmembrane domain"/>
    <property type="match status" value="2"/>
</dbReference>
<dbReference type="RefSeq" id="WP_066874156.1">
    <property type="nucleotide sequence ID" value="NZ_LNQB01000072.1"/>
</dbReference>
<dbReference type="PANTHER" id="PTHR30081">
    <property type="entry name" value="PROTEIN-EXPORT MEMBRANE PROTEIN SEC"/>
    <property type="match status" value="1"/>
</dbReference>
<keyword evidence="3 9" id="KW-1003">Cell membrane</keyword>
<dbReference type="Pfam" id="PF21760">
    <property type="entry name" value="SecD_1st"/>
    <property type="match status" value="1"/>
</dbReference>
<sequence>MPKFSPLKNTLIWLVVLAGFAFALPNLVPRDELAEWPRWLPHRQVPLGLDLEGGSHIVLKVSREDIVAERLQATINGIANAFRAADIAYTGLSGSGQTIRFRIRDAAKAGAAREALRVLTTPVETGDLFRDPIQELAYAESAPGEPFRLRLTDEGIDLRVAAAVTQSIEVVRRRVAEVVAVEPVIDRRGKDRLSVEVPGLDDPQRLKDLLGQRGDVAFRWLDPSMSAQQAVDTKPPAASEVLYSLDDPPVPYLVEKRAFASAGDFVEAQPGFDPATGEPVVNVKLKADVAAGLAPLLQTDGKRQFAIVLDGQVVSTPAVAAAISGDSARISGNLSQEGANNLAALVRAGPLPVSLTVIEERTVGPEVGTDAIAGALKAGLIAAFAVAACMIGFYGFFGLVAVIAVVVNLVLIIAVLSLLGATLTLPGIAGIILTIGVAVDSNVLIYERLREEARSSDQPLRRALDDGFARVLRSIVDANLTMLIAGALLLSLGSGAIRGFAVTLAIGSVTTILTAHSLTRRLIRGWYRRRRPRRLPRGIRTGFFSAADFRFMAIRNPVFILMAALSLASLFLLTGLGLNMGADFRGGSLIELRARTGLADTDYIRARLDELNLGDVRVEELGSGRDVLIRVPSQEAGDNAEQTAVGLVRAELEDQYVFRRVEVVAPGVSGELTRAGTLALAAAMLAVLLYVWFRFGWRFAVGAIVATLHDVLLTLGFLVVTGVEFNLASIAALLTIVCYSLNDTMVIYDRIRENLARYRRMRLSVLIDISINQTLSRTVLTALTTLLALAALYLFGGSILVQSFSATLIFGVLVGTVSSIYIAGPVLILFNRRNHRLDGEPDPVGGETAPGTEAKGAA</sequence>
<feature type="transmembrane region" description="Helical" evidence="9">
    <location>
        <begin position="727"/>
        <end position="748"/>
    </location>
</feature>
<dbReference type="NCBIfam" id="NF011315">
    <property type="entry name" value="PRK14726.1"/>
    <property type="match status" value="1"/>
</dbReference>
<dbReference type="GO" id="GO:0005886">
    <property type="term" value="C:plasma membrane"/>
    <property type="evidence" value="ECO:0007669"/>
    <property type="project" value="UniProtKB-SubCell"/>
</dbReference>
<evidence type="ECO:0000256" key="6">
    <source>
        <dbReference type="ARBA" id="ARBA00022989"/>
    </source>
</evidence>
<dbReference type="InterPro" id="IPR005791">
    <property type="entry name" value="SecD"/>
</dbReference>
<name>A0A178YEG4_SINSA</name>
<feature type="transmembrane region" description="Helical" evidence="9">
    <location>
        <begin position="496"/>
        <end position="519"/>
    </location>
</feature>
<dbReference type="Pfam" id="PF22599">
    <property type="entry name" value="SecDF_P1_head"/>
    <property type="match status" value="1"/>
</dbReference>
<evidence type="ECO:0000256" key="4">
    <source>
        <dbReference type="ARBA" id="ARBA00022692"/>
    </source>
</evidence>
<dbReference type="AlphaFoldDB" id="A0A178YEG4"/>
<evidence type="ECO:0000256" key="3">
    <source>
        <dbReference type="ARBA" id="ARBA00022475"/>
    </source>
</evidence>
<keyword evidence="6 9" id="KW-1133">Transmembrane helix</keyword>
<reference evidence="15 16" key="1">
    <citation type="submission" date="2015-11" db="EMBL/GenBank/DDBJ databases">
        <title>Ensifer anhuiense sp. nov., an effective nitrogen fixation bacterium with Glycine soja.</title>
        <authorList>
            <person name="Yan H."/>
            <person name="Chen W."/>
        </authorList>
    </citation>
    <scope>NUCLEOTIDE SEQUENCE [LARGE SCALE GENOMIC DNA]</scope>
    <source>
        <strain evidence="15 16">LMG 7837</strain>
    </source>
</reference>
<evidence type="ECO:0000313" key="16">
    <source>
        <dbReference type="Proteomes" id="UP000078507"/>
    </source>
</evidence>
<dbReference type="InterPro" id="IPR022813">
    <property type="entry name" value="SecD/SecF_arch_bac"/>
</dbReference>
<dbReference type="Gene3D" id="3.30.70.3400">
    <property type="match status" value="1"/>
</dbReference>
<dbReference type="InterPro" id="IPR048631">
    <property type="entry name" value="SecD_1st"/>
</dbReference>
<dbReference type="HAMAP" id="MF_01464_B">
    <property type="entry name" value="SecF_B"/>
    <property type="match status" value="1"/>
</dbReference>
<dbReference type="InterPro" id="IPR048634">
    <property type="entry name" value="SecD_SecF_C"/>
</dbReference>
<feature type="transmembrane region" description="Helical" evidence="9">
    <location>
        <begin position="769"/>
        <end position="796"/>
    </location>
</feature>
<dbReference type="InterPro" id="IPR022645">
    <property type="entry name" value="SecD/SecF_bac"/>
</dbReference>
<dbReference type="PANTHER" id="PTHR30081:SF1">
    <property type="entry name" value="PROTEIN TRANSLOCASE SUBUNIT SECD"/>
    <property type="match status" value="1"/>
</dbReference>
<gene>
    <name evidence="9" type="primary">secD</name>
    <name evidence="10" type="synonym">secF</name>
    <name evidence="15" type="ORF">ATB98_26255</name>
</gene>
<dbReference type="InterPro" id="IPR005665">
    <property type="entry name" value="SecF_bac"/>
</dbReference>
<keyword evidence="2 9" id="KW-0813">Transport</keyword>
<feature type="transmembrane region" description="Helical" evidence="9">
    <location>
        <begin position="558"/>
        <end position="578"/>
    </location>
</feature>
<feature type="transmembrane region" description="Helical" evidence="9">
    <location>
        <begin position="467"/>
        <end position="490"/>
    </location>
</feature>
<dbReference type="HAMAP" id="MF_01463_B">
    <property type="entry name" value="SecD_B"/>
    <property type="match status" value="1"/>
</dbReference>
<evidence type="ECO:0000256" key="7">
    <source>
        <dbReference type="ARBA" id="ARBA00023010"/>
    </source>
</evidence>
<keyword evidence="5 9" id="KW-0653">Protein transport</keyword>
<feature type="domain" description="Protein translocase subunit SecDF P1" evidence="13">
    <location>
        <begin position="164"/>
        <end position="222"/>
    </location>
</feature>
<feature type="transmembrane region" description="Helical" evidence="9">
    <location>
        <begin position="396"/>
        <end position="419"/>
    </location>
</feature>
<comment type="similarity">
    <text evidence="9">Belongs to the SecD/SecF family. SecD subfamily.</text>
</comment>
<feature type="transmembrane region" description="Helical" evidence="9">
    <location>
        <begin position="700"/>
        <end position="721"/>
    </location>
</feature>
<dbReference type="Gene3D" id="3.30.1360.200">
    <property type="match status" value="1"/>
</dbReference>
<evidence type="ECO:0000256" key="11">
    <source>
        <dbReference type="SAM" id="MobiDB-lite"/>
    </source>
</evidence>